<dbReference type="AlphaFoldDB" id="A0A6M3LRA0"/>
<accession>A0A6M3LRA0</accession>
<sequence>MDWMLIFTMVIDAIMQCMENRSRPDIEASLRRPGALETLTLRRIIKQQTGLRGRALADAVAEGLAYGKSMPSEAIAAMMEEAEERVQAAAAADA</sequence>
<reference evidence="1" key="1">
    <citation type="submission" date="2020-03" db="EMBL/GenBank/DDBJ databases">
        <title>The deep terrestrial virosphere.</title>
        <authorList>
            <person name="Holmfeldt K."/>
            <person name="Nilsson E."/>
            <person name="Simone D."/>
            <person name="Lopez-Fernandez M."/>
            <person name="Wu X."/>
            <person name="de Brujin I."/>
            <person name="Lundin D."/>
            <person name="Andersson A."/>
            <person name="Bertilsson S."/>
            <person name="Dopson M."/>
        </authorList>
    </citation>
    <scope>NUCLEOTIDE SEQUENCE</scope>
    <source>
        <strain evidence="1">MM415B05857</strain>
    </source>
</reference>
<gene>
    <name evidence="1" type="ORF">MM415B05857_0007</name>
</gene>
<proteinExistence type="predicted"/>
<name>A0A6M3LRA0_9ZZZZ</name>
<protein>
    <submittedName>
        <fullName evidence="1">Uncharacterized protein</fullName>
    </submittedName>
</protein>
<organism evidence="1">
    <name type="scientific">viral metagenome</name>
    <dbReference type="NCBI Taxonomy" id="1070528"/>
    <lineage>
        <taxon>unclassified sequences</taxon>
        <taxon>metagenomes</taxon>
        <taxon>organismal metagenomes</taxon>
    </lineage>
</organism>
<evidence type="ECO:0000313" key="1">
    <source>
        <dbReference type="EMBL" id="QJA97906.1"/>
    </source>
</evidence>
<dbReference type="EMBL" id="MT143535">
    <property type="protein sequence ID" value="QJA97906.1"/>
    <property type="molecule type" value="Genomic_DNA"/>
</dbReference>